<evidence type="ECO:0000313" key="9">
    <source>
        <dbReference type="Proteomes" id="UP001526430"/>
    </source>
</evidence>
<protein>
    <submittedName>
        <fullName evidence="8">COQ9 family protein</fullName>
    </submittedName>
</protein>
<evidence type="ECO:0000313" key="8">
    <source>
        <dbReference type="EMBL" id="MCW8085656.1"/>
    </source>
</evidence>
<keyword evidence="3" id="KW-0831">Ubiquinone biosynthesis</keyword>
<keyword evidence="4" id="KW-0809">Transit peptide</keyword>
<comment type="caution">
    <text evidence="8">The sequence shown here is derived from an EMBL/GenBank/DDBJ whole genome shotgun (WGS) entry which is preliminary data.</text>
</comment>
<evidence type="ECO:0000256" key="2">
    <source>
        <dbReference type="ARBA" id="ARBA00010766"/>
    </source>
</evidence>
<dbReference type="PANTHER" id="PTHR21427">
    <property type="entry name" value="UBIQUINONE BIOSYNTHESIS PROTEIN COQ9, MITOCHONDRIAL"/>
    <property type="match status" value="1"/>
</dbReference>
<dbReference type="Pfam" id="PF08511">
    <property type="entry name" value="COQ9"/>
    <property type="match status" value="1"/>
</dbReference>
<name>A0ABT3NU18_9PROT</name>
<dbReference type="NCBIfam" id="TIGR02396">
    <property type="entry name" value="diverge_rpsU"/>
    <property type="match status" value="1"/>
</dbReference>
<reference evidence="8 9" key="1">
    <citation type="submission" date="2022-10" db="EMBL/GenBank/DDBJ databases">
        <title>Roseococcus glaciei nov., sp. nov., isolated from glacier.</title>
        <authorList>
            <person name="Liu Q."/>
            <person name="Xin Y.-H."/>
        </authorList>
    </citation>
    <scope>NUCLEOTIDE SEQUENCE [LARGE SCALE GENOMIC DNA]</scope>
    <source>
        <strain evidence="8 9">MDT2-1-1</strain>
    </source>
</reference>
<evidence type="ECO:0000256" key="1">
    <source>
        <dbReference type="ARBA" id="ARBA00004749"/>
    </source>
</evidence>
<accession>A0ABT3NU18</accession>
<evidence type="ECO:0000256" key="6">
    <source>
        <dbReference type="ARBA" id="ARBA00058104"/>
    </source>
</evidence>
<evidence type="ECO:0000256" key="4">
    <source>
        <dbReference type="ARBA" id="ARBA00022946"/>
    </source>
</evidence>
<comment type="pathway">
    <text evidence="1">Cofactor biosynthesis; ubiquinone biosynthesis.</text>
</comment>
<dbReference type="Gene3D" id="1.10.357.10">
    <property type="entry name" value="Tetracycline Repressor, domain 2"/>
    <property type="match status" value="1"/>
</dbReference>
<dbReference type="EMBL" id="JAPFQI010000004">
    <property type="protein sequence ID" value="MCW8085656.1"/>
    <property type="molecule type" value="Genomic_DNA"/>
</dbReference>
<feature type="domain" description="COQ9 C-terminal" evidence="7">
    <location>
        <begin position="113"/>
        <end position="177"/>
    </location>
</feature>
<dbReference type="Proteomes" id="UP001526430">
    <property type="component" value="Unassembled WGS sequence"/>
</dbReference>
<comment type="similarity">
    <text evidence="2">Belongs to the COQ9 family.</text>
</comment>
<comment type="function">
    <text evidence="6">Membrane-associated protein that warps the membrane surface to access and bind aromatic isoprenes with high specificity, including ubiquinone (CoQ) isoprene intermediates and presents them directly to COQ7, therefore facilitating the COQ7-mediated hydroxylase step. Participates in the biosynthesis of coenzyme Q, also named ubiquinone, an essential lipid-soluble electron transporter for aerobic cellular respiration.</text>
</comment>
<dbReference type="InterPro" id="IPR012762">
    <property type="entry name" value="Ubiq_biosynth_COQ9"/>
</dbReference>
<evidence type="ECO:0000256" key="3">
    <source>
        <dbReference type="ARBA" id="ARBA00022688"/>
    </source>
</evidence>
<sequence>MTEPHLIRAAVAIANFDGWSEATLRAACEDSGEDPALLESHFPRGVTGAIEDWAALADAEMDQAASAEGIEALRVPQRIRRVVELRLRAAEPDKEALRGALRVLALPWNLGLAARITARTASTMWHAAGDSSADFSWYTRRATLAAIYTAMIAYWLSPRDPDIEQALAFLDRRLADIAPRRRAA</sequence>
<dbReference type="InterPro" id="IPR013718">
    <property type="entry name" value="COQ9_C"/>
</dbReference>
<evidence type="ECO:0000259" key="7">
    <source>
        <dbReference type="Pfam" id="PF08511"/>
    </source>
</evidence>
<gene>
    <name evidence="8" type="ORF">OF850_08470</name>
</gene>
<keyword evidence="5" id="KW-0446">Lipid-binding</keyword>
<dbReference type="PANTHER" id="PTHR21427:SF19">
    <property type="entry name" value="UBIQUINONE BIOSYNTHESIS PROTEIN COQ9, MITOCHONDRIAL"/>
    <property type="match status" value="1"/>
</dbReference>
<evidence type="ECO:0000256" key="5">
    <source>
        <dbReference type="ARBA" id="ARBA00023121"/>
    </source>
</evidence>
<dbReference type="RefSeq" id="WP_301589583.1">
    <property type="nucleotide sequence ID" value="NZ_JAPFQI010000004.1"/>
</dbReference>
<proteinExistence type="inferred from homology"/>
<organism evidence="8 9">
    <name type="scientific">Sabulicella glaciei</name>
    <dbReference type="NCBI Taxonomy" id="2984948"/>
    <lineage>
        <taxon>Bacteria</taxon>
        <taxon>Pseudomonadati</taxon>
        <taxon>Pseudomonadota</taxon>
        <taxon>Alphaproteobacteria</taxon>
        <taxon>Acetobacterales</taxon>
        <taxon>Acetobacteraceae</taxon>
        <taxon>Sabulicella</taxon>
    </lineage>
</organism>
<keyword evidence="9" id="KW-1185">Reference proteome</keyword>